<accession>A0A1V9DLA7</accession>
<keyword evidence="7" id="KW-1185">Reference proteome</keyword>
<evidence type="ECO:0000259" key="5">
    <source>
        <dbReference type="Pfam" id="PF00296"/>
    </source>
</evidence>
<dbReference type="InterPro" id="IPR050172">
    <property type="entry name" value="SsuD_RutA_monooxygenase"/>
</dbReference>
<dbReference type="Proteomes" id="UP000192769">
    <property type="component" value="Unassembled WGS sequence"/>
</dbReference>
<dbReference type="SUPFAM" id="SSF51679">
    <property type="entry name" value="Bacterial luciferase-like"/>
    <property type="match status" value="1"/>
</dbReference>
<keyword evidence="1" id="KW-0285">Flavoprotein</keyword>
<feature type="domain" description="Luciferase-like" evidence="5">
    <location>
        <begin position="21"/>
        <end position="323"/>
    </location>
</feature>
<organism evidence="6 7">
    <name type="scientific">Pantoea latae</name>
    <dbReference type="NCBI Taxonomy" id="1964541"/>
    <lineage>
        <taxon>Bacteria</taxon>
        <taxon>Pseudomonadati</taxon>
        <taxon>Pseudomonadota</taxon>
        <taxon>Gammaproteobacteria</taxon>
        <taxon>Enterobacterales</taxon>
        <taxon>Erwiniaceae</taxon>
        <taxon>Pantoea</taxon>
    </lineage>
</organism>
<evidence type="ECO:0000313" key="6">
    <source>
        <dbReference type="EMBL" id="OQP34618.1"/>
    </source>
</evidence>
<dbReference type="RefSeq" id="WP_081138236.1">
    <property type="nucleotide sequence ID" value="NZ_MWUE01000012.1"/>
</dbReference>
<dbReference type="CDD" id="cd01094">
    <property type="entry name" value="Alkanesulfonate_monoxygenase"/>
    <property type="match status" value="1"/>
</dbReference>
<dbReference type="GO" id="GO:0008726">
    <property type="term" value="F:alkanesulfonate monooxygenase activity"/>
    <property type="evidence" value="ECO:0007669"/>
    <property type="project" value="TreeGrafter"/>
</dbReference>
<evidence type="ECO:0000313" key="7">
    <source>
        <dbReference type="Proteomes" id="UP000192769"/>
    </source>
</evidence>
<evidence type="ECO:0000256" key="3">
    <source>
        <dbReference type="ARBA" id="ARBA00023002"/>
    </source>
</evidence>
<reference evidence="6 7" key="1">
    <citation type="submission" date="2017-02" db="EMBL/GenBank/DDBJ databases">
        <title>Whole genome shotgun sequence of Pantoea agglomerans strain AS1 isolated from a cycad, Zamia floridana in Central Florida, USA.</title>
        <authorList>
            <person name="Lata P."/>
            <person name="Govindarajan S."/>
            <person name="Qi F."/>
            <person name="Li J.-L."/>
            <person name="Maurya S.K."/>
            <person name="Sahoo M.K."/>
        </authorList>
    </citation>
    <scope>NUCLEOTIDE SEQUENCE [LARGE SCALE GENOMIC DNA]</scope>
    <source>
        <strain evidence="6 7">AS1</strain>
    </source>
</reference>
<dbReference type="EMBL" id="MWUE01000012">
    <property type="protein sequence ID" value="OQP34618.1"/>
    <property type="molecule type" value="Genomic_DNA"/>
</dbReference>
<gene>
    <name evidence="6" type="ORF">B2J69_08380</name>
</gene>
<dbReference type="PANTHER" id="PTHR42847">
    <property type="entry name" value="ALKANESULFONATE MONOOXYGENASE"/>
    <property type="match status" value="1"/>
</dbReference>
<proteinExistence type="predicted"/>
<dbReference type="AlphaFoldDB" id="A0A1V9DLA7"/>
<sequence length="361" mass="39443">MSIQFLGMIGHRLASEIIPASGPLFDKNYIADFARAHEAAGFDRILVGYWSDQPDGFLVTAHAAAHTSRIKFLLAHRPGFVAPTLAARKLATLDNLTDGRLAVHIISGGSDSEQRRDGDFLSKAERYARTDEFLSVLNNSLTATEAYDHQGDFYRAERAFSAIKPLQSKLPVYFGGSSPEAIEVAARHADVFALWGEPLQGAAETVQTVRAAAAKRGRDIKFNISFRPIIGKTEKEAWERAEHIYETAQKQLAESGYTFGLPKPQSVGAQRLLAAANESDRHDKVLWTGVAKLVSGGYNSTALVGTADQVSDALLDYYHLGIDSVLIRGFDPLNDAVEYGRELLPLTREKVAALSRGKRSA</sequence>
<dbReference type="OrthoDB" id="9814695at2"/>
<dbReference type="PANTHER" id="PTHR42847:SF9">
    <property type="entry name" value="BLL6451 PROTEIN"/>
    <property type="match status" value="1"/>
</dbReference>
<evidence type="ECO:0000256" key="2">
    <source>
        <dbReference type="ARBA" id="ARBA00022643"/>
    </source>
</evidence>
<protein>
    <submittedName>
        <fullName evidence="6">Alkanesulfonate monooxygenase</fullName>
    </submittedName>
</protein>
<keyword evidence="3" id="KW-0560">Oxidoreductase</keyword>
<dbReference type="InterPro" id="IPR011251">
    <property type="entry name" value="Luciferase-like_dom"/>
</dbReference>
<dbReference type="Gene3D" id="3.20.20.30">
    <property type="entry name" value="Luciferase-like domain"/>
    <property type="match status" value="1"/>
</dbReference>
<keyword evidence="4 6" id="KW-0503">Monooxygenase</keyword>
<keyword evidence="2" id="KW-0288">FMN</keyword>
<dbReference type="Pfam" id="PF00296">
    <property type="entry name" value="Bac_luciferase"/>
    <property type="match status" value="1"/>
</dbReference>
<evidence type="ECO:0000256" key="1">
    <source>
        <dbReference type="ARBA" id="ARBA00022630"/>
    </source>
</evidence>
<dbReference type="InterPro" id="IPR036661">
    <property type="entry name" value="Luciferase-like_sf"/>
</dbReference>
<dbReference type="GO" id="GO:0046306">
    <property type="term" value="P:alkanesulfonate catabolic process"/>
    <property type="evidence" value="ECO:0007669"/>
    <property type="project" value="TreeGrafter"/>
</dbReference>
<name>A0A1V9DLA7_9GAMM</name>
<evidence type="ECO:0000256" key="4">
    <source>
        <dbReference type="ARBA" id="ARBA00023033"/>
    </source>
</evidence>
<comment type="caution">
    <text evidence="6">The sequence shown here is derived from an EMBL/GenBank/DDBJ whole genome shotgun (WGS) entry which is preliminary data.</text>
</comment>